<sequence length="373" mass="39208">MVIALVAVFVLIVAGAGTWAGLRVTGFFVDDADYSDTAGRADVLVEVPQNATLTQTGTILTDQGVVASTVAFTRAAGDNTVDAGFYQLRTHVSAKTAVSMLSGDDHRVGRLNVPPGRQLDSKPGIDGKTTPGIFAMIADASSYTLNGQRHGVTVEQLAQAAATDTPAQLGVPGWATARVQALTGDHRRIEGLIAAMTFEALDPSLDATGVLRQMITASAAQFDTWGLTTPNTTGLDPYDTLTAASVVEREVPAGDYAKVARVIVNRLGANQKLEMDSTANYAAKVQNIDVSGDSYTSDNKWNTYQHVGLPVTPIGSVGQAALAATRDPAQGRWLYFVTIDSGGTTLFADNYEEQIANRRHACASGLLKTGCDG</sequence>
<dbReference type="Pfam" id="PF02618">
    <property type="entry name" value="YceG"/>
    <property type="match status" value="1"/>
</dbReference>
<dbReference type="GO" id="GO:0008932">
    <property type="term" value="F:lytic endotransglycosylase activity"/>
    <property type="evidence" value="ECO:0007669"/>
    <property type="project" value="UniProtKB-UniRule"/>
</dbReference>
<protein>
    <recommendedName>
        <fullName evidence="7">Endolytic murein transglycosylase</fullName>
        <ecNumber evidence="7">4.2.2.29</ecNumber>
    </recommendedName>
    <alternativeName>
        <fullName evidence="7">Peptidoglycan lytic transglycosylase</fullName>
    </alternativeName>
    <alternativeName>
        <fullName evidence="7">Peptidoglycan polymerization terminase</fullName>
    </alternativeName>
</protein>
<keyword evidence="5 7" id="KW-0456">Lyase</keyword>
<evidence type="ECO:0000256" key="4">
    <source>
        <dbReference type="ARBA" id="ARBA00023136"/>
    </source>
</evidence>
<evidence type="ECO:0000256" key="7">
    <source>
        <dbReference type="HAMAP-Rule" id="MF_02065"/>
    </source>
</evidence>
<evidence type="ECO:0000256" key="5">
    <source>
        <dbReference type="ARBA" id="ARBA00023239"/>
    </source>
</evidence>
<keyword evidence="1 7" id="KW-1003">Cell membrane</keyword>
<keyword evidence="2 7" id="KW-0812">Transmembrane</keyword>
<comment type="similarity">
    <text evidence="7">Belongs to the transglycosylase MltG family.</text>
</comment>
<reference evidence="8" key="2">
    <citation type="submission" date="2020-09" db="EMBL/GenBank/DDBJ databases">
        <authorList>
            <person name="Sun Q."/>
            <person name="Zhou Y."/>
        </authorList>
    </citation>
    <scope>NUCLEOTIDE SEQUENCE</scope>
    <source>
        <strain evidence="8">CGMCC 1.12827</strain>
    </source>
</reference>
<evidence type="ECO:0000313" key="9">
    <source>
        <dbReference type="Proteomes" id="UP000621454"/>
    </source>
</evidence>
<dbReference type="GO" id="GO:0071555">
    <property type="term" value="P:cell wall organization"/>
    <property type="evidence" value="ECO:0007669"/>
    <property type="project" value="UniProtKB-KW"/>
</dbReference>
<organism evidence="8 9">
    <name type="scientific">Gordonia jinhuaensis</name>
    <dbReference type="NCBI Taxonomy" id="1517702"/>
    <lineage>
        <taxon>Bacteria</taxon>
        <taxon>Bacillati</taxon>
        <taxon>Actinomycetota</taxon>
        <taxon>Actinomycetes</taxon>
        <taxon>Mycobacteriales</taxon>
        <taxon>Gordoniaceae</taxon>
        <taxon>Gordonia</taxon>
    </lineage>
</organism>
<accession>A0A916WRA4</accession>
<dbReference type="GO" id="GO:0005886">
    <property type="term" value="C:plasma membrane"/>
    <property type="evidence" value="ECO:0007669"/>
    <property type="project" value="UniProtKB-UniRule"/>
</dbReference>
<dbReference type="HAMAP" id="MF_02065">
    <property type="entry name" value="MltG"/>
    <property type="match status" value="1"/>
</dbReference>
<comment type="caution">
    <text evidence="8">The sequence shown here is derived from an EMBL/GenBank/DDBJ whole genome shotgun (WGS) entry which is preliminary data.</text>
</comment>
<evidence type="ECO:0000256" key="3">
    <source>
        <dbReference type="ARBA" id="ARBA00022989"/>
    </source>
</evidence>
<comment type="catalytic activity">
    <reaction evidence="7">
        <text>a peptidoglycan chain = a peptidoglycan chain with N-acetyl-1,6-anhydromuramyl-[peptide] at the reducing end + a peptidoglycan chain with N-acetylglucosamine at the non-reducing end.</text>
        <dbReference type="EC" id="4.2.2.29"/>
    </reaction>
</comment>
<evidence type="ECO:0000256" key="1">
    <source>
        <dbReference type="ARBA" id="ARBA00022475"/>
    </source>
</evidence>
<evidence type="ECO:0000256" key="6">
    <source>
        <dbReference type="ARBA" id="ARBA00023316"/>
    </source>
</evidence>
<evidence type="ECO:0000313" key="8">
    <source>
        <dbReference type="EMBL" id="GGB25243.1"/>
    </source>
</evidence>
<dbReference type="EMBL" id="BMGC01000005">
    <property type="protein sequence ID" value="GGB25243.1"/>
    <property type="molecule type" value="Genomic_DNA"/>
</dbReference>
<dbReference type="Gene3D" id="3.30.1490.480">
    <property type="entry name" value="Endolytic murein transglycosylase"/>
    <property type="match status" value="1"/>
</dbReference>
<evidence type="ECO:0000256" key="2">
    <source>
        <dbReference type="ARBA" id="ARBA00022692"/>
    </source>
</evidence>
<reference evidence="8" key="1">
    <citation type="journal article" date="2014" name="Int. J. Syst. Evol. Microbiol.">
        <title>Complete genome sequence of Corynebacterium casei LMG S-19264T (=DSM 44701T), isolated from a smear-ripened cheese.</title>
        <authorList>
            <consortium name="US DOE Joint Genome Institute (JGI-PGF)"/>
            <person name="Walter F."/>
            <person name="Albersmeier A."/>
            <person name="Kalinowski J."/>
            <person name="Ruckert C."/>
        </authorList>
    </citation>
    <scope>NUCLEOTIDE SEQUENCE</scope>
    <source>
        <strain evidence="8">CGMCC 1.12827</strain>
    </source>
</reference>
<dbReference type="GO" id="GO:0009252">
    <property type="term" value="P:peptidoglycan biosynthetic process"/>
    <property type="evidence" value="ECO:0007669"/>
    <property type="project" value="UniProtKB-UniRule"/>
</dbReference>
<name>A0A916WRA4_9ACTN</name>
<feature type="site" description="Important for catalytic activity" evidence="7">
    <location>
        <position position="250"/>
    </location>
</feature>
<dbReference type="PANTHER" id="PTHR30518:SF2">
    <property type="entry name" value="ENDOLYTIC MUREIN TRANSGLYCOSYLASE"/>
    <property type="match status" value="1"/>
</dbReference>
<gene>
    <name evidence="7" type="primary">mltG</name>
    <name evidence="8" type="ORF">GCM10011489_11850</name>
</gene>
<dbReference type="Proteomes" id="UP000621454">
    <property type="component" value="Unassembled WGS sequence"/>
</dbReference>
<dbReference type="AlphaFoldDB" id="A0A916WRA4"/>
<proteinExistence type="inferred from homology"/>
<dbReference type="InterPro" id="IPR003770">
    <property type="entry name" value="MLTG-like"/>
</dbReference>
<keyword evidence="6 7" id="KW-0961">Cell wall biogenesis/degradation</keyword>
<dbReference type="EC" id="4.2.2.29" evidence="7"/>
<dbReference type="PANTHER" id="PTHR30518">
    <property type="entry name" value="ENDOLYTIC MUREIN TRANSGLYCOSYLASE"/>
    <property type="match status" value="1"/>
</dbReference>
<keyword evidence="9" id="KW-1185">Reference proteome</keyword>
<keyword evidence="4 7" id="KW-0472">Membrane</keyword>
<comment type="function">
    <text evidence="7">Functions as a peptidoglycan terminase that cleaves nascent peptidoglycan strands endolytically to terminate their elongation.</text>
</comment>
<keyword evidence="3 7" id="KW-1133">Transmembrane helix</keyword>